<gene>
    <name evidence="5" type="ordered locus">Rsph17025_0272</name>
</gene>
<dbReference type="HOGENOM" id="CLU_1474112_0_0_5"/>
<dbReference type="KEGG" id="rsq:Rsph17025_0272"/>
<dbReference type="AlphaFoldDB" id="A4WP68"/>
<keyword evidence="1" id="KW-0902">Two-component regulatory system</keyword>
<evidence type="ECO:0000256" key="3">
    <source>
        <dbReference type="SAM" id="MobiDB-lite"/>
    </source>
</evidence>
<dbReference type="EMBL" id="CP000661">
    <property type="protein sequence ID" value="ABP69182.1"/>
    <property type="molecule type" value="Genomic_DNA"/>
</dbReference>
<organism evidence="5">
    <name type="scientific">Cereibacter sphaeroides (strain ATCC 17025 / ATH 2.4.3)</name>
    <name type="common">Rhodobacter sphaeroides</name>
    <dbReference type="NCBI Taxonomy" id="349102"/>
    <lineage>
        <taxon>Bacteria</taxon>
        <taxon>Pseudomonadati</taxon>
        <taxon>Pseudomonadota</taxon>
        <taxon>Alphaproteobacteria</taxon>
        <taxon>Rhodobacterales</taxon>
        <taxon>Paracoccaceae</taxon>
        <taxon>Cereibacter</taxon>
    </lineage>
</organism>
<name>A4WP68_CERS5</name>
<dbReference type="GO" id="GO:0004672">
    <property type="term" value="F:protein kinase activity"/>
    <property type="evidence" value="ECO:0007669"/>
    <property type="project" value="UniProtKB-ARBA"/>
</dbReference>
<evidence type="ECO:0000259" key="4">
    <source>
        <dbReference type="PROSITE" id="PS50894"/>
    </source>
</evidence>
<feature type="modified residue" description="Phosphohistidine" evidence="2">
    <location>
        <position position="148"/>
    </location>
</feature>
<feature type="region of interest" description="Disordered" evidence="3">
    <location>
        <begin position="1"/>
        <end position="37"/>
    </location>
</feature>
<dbReference type="InterPro" id="IPR036641">
    <property type="entry name" value="HPT_dom_sf"/>
</dbReference>
<protein>
    <recommendedName>
        <fullName evidence="4">HPt domain-containing protein</fullName>
    </recommendedName>
</protein>
<sequence>MAPQQVTCGPHAAPKRPMPMTAPQDALTAGSDDAATRGRPAADVVATLAEAMERLAELEQLIGPGPTAALRQTLSRLRAQIRVDEPASETRSSEAVDEVRFRRLLEIAGPDTADELVHRLHLDLKSTRERLDEAMAAADWMEIRAQTHVLVSLAGTVGAADLQRLSEELNAAAHLRDRTQAVGLKTELLMRLDGLLAFVARQRDGS</sequence>
<dbReference type="GO" id="GO:0000160">
    <property type="term" value="P:phosphorelay signal transduction system"/>
    <property type="evidence" value="ECO:0007669"/>
    <property type="project" value="UniProtKB-KW"/>
</dbReference>
<feature type="domain" description="HPt" evidence="4">
    <location>
        <begin position="109"/>
        <end position="206"/>
    </location>
</feature>
<proteinExistence type="predicted"/>
<evidence type="ECO:0000256" key="2">
    <source>
        <dbReference type="PROSITE-ProRule" id="PRU00110"/>
    </source>
</evidence>
<evidence type="ECO:0000256" key="1">
    <source>
        <dbReference type="ARBA" id="ARBA00023012"/>
    </source>
</evidence>
<dbReference type="SUPFAM" id="SSF47226">
    <property type="entry name" value="Histidine-containing phosphotransfer domain, HPT domain"/>
    <property type="match status" value="1"/>
</dbReference>
<dbReference type="InterPro" id="IPR008207">
    <property type="entry name" value="Sig_transdc_His_kin_Hpt_dom"/>
</dbReference>
<keyword evidence="2" id="KW-0597">Phosphoprotein</keyword>
<dbReference type="STRING" id="349102.Rsph17025_0272"/>
<dbReference type="eggNOG" id="COG2198">
    <property type="taxonomic scope" value="Bacteria"/>
</dbReference>
<accession>A4WP68</accession>
<evidence type="ECO:0000313" key="5">
    <source>
        <dbReference type="EMBL" id="ABP69182.1"/>
    </source>
</evidence>
<dbReference type="PROSITE" id="PS50894">
    <property type="entry name" value="HPT"/>
    <property type="match status" value="1"/>
</dbReference>
<dbReference type="BioCyc" id="RSPH349102:G1G8M-278-MONOMER"/>
<dbReference type="Gene3D" id="1.20.120.160">
    <property type="entry name" value="HPT domain"/>
    <property type="match status" value="1"/>
</dbReference>
<reference evidence="5" key="1">
    <citation type="submission" date="2007-04" db="EMBL/GenBank/DDBJ databases">
        <title>Complete sequence of chromosome of Rhodobacter sphaeroides ATCC 17025.</title>
        <authorList>
            <consortium name="US DOE Joint Genome Institute"/>
            <person name="Copeland A."/>
            <person name="Lucas S."/>
            <person name="Lapidus A."/>
            <person name="Barry K."/>
            <person name="Detter J.C."/>
            <person name="Glavina del Rio T."/>
            <person name="Hammon N."/>
            <person name="Israni S."/>
            <person name="Dalin E."/>
            <person name="Tice H."/>
            <person name="Pitluck S."/>
            <person name="Chertkov O."/>
            <person name="Brettin T."/>
            <person name="Bruce D."/>
            <person name="Han C."/>
            <person name="Schmutz J."/>
            <person name="Larimer F."/>
            <person name="Land M."/>
            <person name="Hauser L."/>
            <person name="Kyrpides N."/>
            <person name="Kim E."/>
            <person name="Richardson P."/>
            <person name="Mackenzie C."/>
            <person name="Choudhary M."/>
            <person name="Donohue T.J."/>
            <person name="Kaplan S."/>
        </authorList>
    </citation>
    <scope>NUCLEOTIDE SEQUENCE [LARGE SCALE GENOMIC DNA]</scope>
    <source>
        <strain evidence="5">ATCC 17025</strain>
    </source>
</reference>